<dbReference type="KEGG" id="bmh:BMWSH_4738"/>
<sequence length="49" mass="6082">MYIVTKEKRTRCEICHSFFQNNLIEYSLLRYAKRAERKRDLLFLHARYG</sequence>
<gene>
    <name evidence="1" type="ORF">BMWSH_4738</name>
</gene>
<dbReference type="EMBL" id="CP003017">
    <property type="protein sequence ID" value="AEN91616.1"/>
    <property type="molecule type" value="Genomic_DNA"/>
</dbReference>
<dbReference type="AlphaFoldDB" id="A0A8D4BME4"/>
<name>A0A8D4BME4_PRIMW</name>
<accession>A0A8D4BME4</accession>
<organism evidence="1 2">
    <name type="scientific">Priestia megaterium (strain WSH-002)</name>
    <name type="common">Bacillus megaterium</name>
    <dbReference type="NCBI Taxonomy" id="1006007"/>
    <lineage>
        <taxon>Bacteria</taxon>
        <taxon>Bacillati</taxon>
        <taxon>Bacillota</taxon>
        <taxon>Bacilli</taxon>
        <taxon>Bacillales</taxon>
        <taxon>Bacillaceae</taxon>
        <taxon>Priestia</taxon>
    </lineage>
</organism>
<proteinExistence type="predicted"/>
<protein>
    <submittedName>
        <fullName evidence="1">Uncharacterized protein</fullName>
    </submittedName>
</protein>
<evidence type="ECO:0000313" key="2">
    <source>
        <dbReference type="Proteomes" id="UP000001283"/>
    </source>
</evidence>
<dbReference type="Proteomes" id="UP000001283">
    <property type="component" value="Chromosome"/>
</dbReference>
<reference evidence="1 2" key="1">
    <citation type="journal article" date="2011" name="J. Bacteriol.">
        <title>Complete genome sequence of the industrial strain Bacillus megaterium WSH-002.</title>
        <authorList>
            <person name="Liu L."/>
            <person name="Li Y."/>
            <person name="Zhang J."/>
            <person name="Zou W."/>
            <person name="Zhou Z."/>
            <person name="Liu J."/>
            <person name="Li X."/>
            <person name="Wang L."/>
            <person name="Chen J."/>
        </authorList>
    </citation>
    <scope>NUCLEOTIDE SEQUENCE [LARGE SCALE GENOMIC DNA]</scope>
    <source>
        <strain evidence="1 2">WSH-002</strain>
    </source>
</reference>
<evidence type="ECO:0000313" key="1">
    <source>
        <dbReference type="EMBL" id="AEN91616.1"/>
    </source>
</evidence>